<sequence length="68" mass="7790">MRDQTGECGLRPRWMTPRRISPKPIEVKQAHTDSVAGSAPFRPERMRLANRREDLQRSARRGAAGRGY</sequence>
<keyword evidence="2" id="KW-1185">Reference proteome</keyword>
<name>A0AAV7QB42_PLEWA</name>
<accession>A0AAV7QB42</accession>
<dbReference type="EMBL" id="JANPWB010000010">
    <property type="protein sequence ID" value="KAJ1136794.1"/>
    <property type="molecule type" value="Genomic_DNA"/>
</dbReference>
<gene>
    <name evidence="1" type="ORF">NDU88_003208</name>
</gene>
<evidence type="ECO:0000313" key="1">
    <source>
        <dbReference type="EMBL" id="KAJ1136794.1"/>
    </source>
</evidence>
<reference evidence="1" key="1">
    <citation type="journal article" date="2022" name="bioRxiv">
        <title>Sequencing and chromosome-scale assembly of the giantPleurodeles waltlgenome.</title>
        <authorList>
            <person name="Brown T."/>
            <person name="Elewa A."/>
            <person name="Iarovenko S."/>
            <person name="Subramanian E."/>
            <person name="Araus A.J."/>
            <person name="Petzold A."/>
            <person name="Susuki M."/>
            <person name="Suzuki K.-i.T."/>
            <person name="Hayashi T."/>
            <person name="Toyoda A."/>
            <person name="Oliveira C."/>
            <person name="Osipova E."/>
            <person name="Leigh N.D."/>
            <person name="Simon A."/>
            <person name="Yun M.H."/>
        </authorList>
    </citation>
    <scope>NUCLEOTIDE SEQUENCE</scope>
    <source>
        <strain evidence="1">20211129_DDA</strain>
        <tissue evidence="1">Liver</tissue>
    </source>
</reference>
<proteinExistence type="predicted"/>
<dbReference type="AlphaFoldDB" id="A0AAV7QB42"/>
<organism evidence="1 2">
    <name type="scientific">Pleurodeles waltl</name>
    <name type="common">Iberian ribbed newt</name>
    <dbReference type="NCBI Taxonomy" id="8319"/>
    <lineage>
        <taxon>Eukaryota</taxon>
        <taxon>Metazoa</taxon>
        <taxon>Chordata</taxon>
        <taxon>Craniata</taxon>
        <taxon>Vertebrata</taxon>
        <taxon>Euteleostomi</taxon>
        <taxon>Amphibia</taxon>
        <taxon>Batrachia</taxon>
        <taxon>Caudata</taxon>
        <taxon>Salamandroidea</taxon>
        <taxon>Salamandridae</taxon>
        <taxon>Pleurodelinae</taxon>
        <taxon>Pleurodeles</taxon>
    </lineage>
</organism>
<evidence type="ECO:0000313" key="2">
    <source>
        <dbReference type="Proteomes" id="UP001066276"/>
    </source>
</evidence>
<comment type="caution">
    <text evidence="1">The sequence shown here is derived from an EMBL/GenBank/DDBJ whole genome shotgun (WGS) entry which is preliminary data.</text>
</comment>
<protein>
    <submittedName>
        <fullName evidence="1">Uncharacterized protein</fullName>
    </submittedName>
</protein>
<dbReference type="Proteomes" id="UP001066276">
    <property type="component" value="Chromosome 6"/>
</dbReference>